<protein>
    <submittedName>
        <fullName evidence="3">Looped-hinge helix DNA binding domain-containing protein, AbrB family</fullName>
    </submittedName>
</protein>
<dbReference type="Gene3D" id="2.10.260.10">
    <property type="match status" value="1"/>
</dbReference>
<dbReference type="EMBL" id="LT629791">
    <property type="protein sequence ID" value="SDU77624.1"/>
    <property type="molecule type" value="Genomic_DNA"/>
</dbReference>
<dbReference type="NCBIfam" id="TIGR01439">
    <property type="entry name" value="lp_hng_hel_AbrB"/>
    <property type="match status" value="1"/>
</dbReference>
<dbReference type="RefSeq" id="WP_046772821.1">
    <property type="nucleotide sequence ID" value="NZ_LBMC01000078.1"/>
</dbReference>
<evidence type="ECO:0000256" key="1">
    <source>
        <dbReference type="PROSITE-ProRule" id="PRU01076"/>
    </source>
</evidence>
<dbReference type="Pfam" id="PF04014">
    <property type="entry name" value="MazE_antitoxin"/>
    <property type="match status" value="1"/>
</dbReference>
<keyword evidence="4" id="KW-1185">Reference proteome</keyword>
<keyword evidence="1" id="KW-0238">DNA-binding</keyword>
<name>A0A1H2L9Y6_9ACTN</name>
<dbReference type="OrthoDB" id="9811597at2"/>
<evidence type="ECO:0000259" key="2">
    <source>
        <dbReference type="PROSITE" id="PS51740"/>
    </source>
</evidence>
<evidence type="ECO:0000313" key="4">
    <source>
        <dbReference type="Proteomes" id="UP000182977"/>
    </source>
</evidence>
<feature type="domain" description="SpoVT-AbrB" evidence="2">
    <location>
        <begin position="1"/>
        <end position="43"/>
    </location>
</feature>
<dbReference type="SUPFAM" id="SSF89447">
    <property type="entry name" value="AbrB/MazE/MraZ-like"/>
    <property type="match status" value="1"/>
</dbReference>
<sequence length="75" mass="8305">MRLNSKGQVTVPAELRRQFGLREGDEVDVVDAGGTLQIVRRHGAPTRGERAARRLRGTATTDMSTDEIMALLRDE</sequence>
<proteinExistence type="predicted"/>
<dbReference type="GO" id="GO:0003677">
    <property type="term" value="F:DNA binding"/>
    <property type="evidence" value="ECO:0007669"/>
    <property type="project" value="UniProtKB-UniRule"/>
</dbReference>
<organism evidence="3 4">
    <name type="scientific">Jiangella alkaliphila</name>
    <dbReference type="NCBI Taxonomy" id="419479"/>
    <lineage>
        <taxon>Bacteria</taxon>
        <taxon>Bacillati</taxon>
        <taxon>Actinomycetota</taxon>
        <taxon>Actinomycetes</taxon>
        <taxon>Jiangellales</taxon>
        <taxon>Jiangellaceae</taxon>
        <taxon>Jiangella</taxon>
    </lineage>
</organism>
<dbReference type="STRING" id="419479.SAMN04488563_5591"/>
<reference evidence="4" key="1">
    <citation type="submission" date="2016-10" db="EMBL/GenBank/DDBJ databases">
        <authorList>
            <person name="Varghese N."/>
            <person name="Submissions S."/>
        </authorList>
    </citation>
    <scope>NUCLEOTIDE SEQUENCE [LARGE SCALE GENOMIC DNA]</scope>
    <source>
        <strain evidence="4">DSM 45079</strain>
    </source>
</reference>
<dbReference type="PROSITE" id="PS51740">
    <property type="entry name" value="SPOVT_ABRB"/>
    <property type="match status" value="1"/>
</dbReference>
<dbReference type="AlphaFoldDB" id="A0A1H2L9Y6"/>
<accession>A0A1H2L9Y6</accession>
<evidence type="ECO:0000313" key="3">
    <source>
        <dbReference type="EMBL" id="SDU77624.1"/>
    </source>
</evidence>
<dbReference type="Proteomes" id="UP000182977">
    <property type="component" value="Chromosome I"/>
</dbReference>
<dbReference type="InterPro" id="IPR037914">
    <property type="entry name" value="SpoVT-AbrB_sf"/>
</dbReference>
<dbReference type="SMART" id="SM00966">
    <property type="entry name" value="SpoVT_AbrB"/>
    <property type="match status" value="1"/>
</dbReference>
<dbReference type="InterPro" id="IPR007159">
    <property type="entry name" value="SpoVT-AbrB_dom"/>
</dbReference>
<gene>
    <name evidence="3" type="ORF">SAMN04488563_5591</name>
</gene>